<feature type="transmembrane region" description="Helical" evidence="1">
    <location>
        <begin position="49"/>
        <end position="68"/>
    </location>
</feature>
<reference evidence="2 3" key="1">
    <citation type="submission" date="2023-02" db="EMBL/GenBank/DDBJ databases">
        <title>Gemone sequence of Telluria chitinolytica ACM 3522T.</title>
        <authorList>
            <person name="Frediansyah A."/>
            <person name="Miess H."/>
            <person name="Gross H."/>
        </authorList>
    </citation>
    <scope>NUCLEOTIDE SEQUENCE [LARGE SCALE GENOMIC DNA]</scope>
    <source>
        <strain evidence="2 3">ACM 3522</strain>
    </source>
</reference>
<dbReference type="Proteomes" id="UP001216510">
    <property type="component" value="Chromosome"/>
</dbReference>
<sequence>MLARPSGAALALSVPVALAWAVAFCAQRLGTRQGTEAVTAVGSSLGRVLLWGPLYETVLLLAAAAALARLLARDHAAAGLICLAFLSSHVAQRGGIALLSLPMAWLLSLGAVRAVRQRCPRSRAWQVGLLFLVHAWYNAALLWFSA</sequence>
<name>A0ABY8B638_9BURK</name>
<dbReference type="RefSeq" id="WP_277414168.1">
    <property type="nucleotide sequence ID" value="NZ_CP119083.1"/>
</dbReference>
<evidence type="ECO:0000256" key="1">
    <source>
        <dbReference type="SAM" id="Phobius"/>
    </source>
</evidence>
<dbReference type="EMBL" id="CP119083">
    <property type="protein sequence ID" value="WEF31394.1"/>
    <property type="molecule type" value="Genomic_DNA"/>
</dbReference>
<organism evidence="2 3">
    <name type="scientific">Pseudoduganella chitinolytica</name>
    <dbReference type="NCBI Taxonomy" id="34070"/>
    <lineage>
        <taxon>Bacteria</taxon>
        <taxon>Pseudomonadati</taxon>
        <taxon>Pseudomonadota</taxon>
        <taxon>Betaproteobacteria</taxon>
        <taxon>Burkholderiales</taxon>
        <taxon>Oxalobacteraceae</taxon>
        <taxon>Telluria group</taxon>
        <taxon>Pseudoduganella</taxon>
    </lineage>
</organism>
<proteinExistence type="predicted"/>
<keyword evidence="1" id="KW-1133">Transmembrane helix</keyword>
<evidence type="ECO:0000313" key="2">
    <source>
        <dbReference type="EMBL" id="WEF31394.1"/>
    </source>
</evidence>
<keyword evidence="1" id="KW-0812">Transmembrane</keyword>
<keyword evidence="3" id="KW-1185">Reference proteome</keyword>
<evidence type="ECO:0008006" key="4">
    <source>
        <dbReference type="Google" id="ProtNLM"/>
    </source>
</evidence>
<accession>A0ABY8B638</accession>
<protein>
    <recommendedName>
        <fullName evidence="4">CPBP family intramembrane metalloprotease</fullName>
    </recommendedName>
</protein>
<feature type="transmembrane region" description="Helical" evidence="1">
    <location>
        <begin position="97"/>
        <end position="115"/>
    </location>
</feature>
<keyword evidence="1" id="KW-0472">Membrane</keyword>
<gene>
    <name evidence="2" type="ORF">PX653_18245</name>
</gene>
<evidence type="ECO:0000313" key="3">
    <source>
        <dbReference type="Proteomes" id="UP001216510"/>
    </source>
</evidence>
<feature type="transmembrane region" description="Helical" evidence="1">
    <location>
        <begin position="127"/>
        <end position="145"/>
    </location>
</feature>